<dbReference type="SUPFAM" id="SSF53474">
    <property type="entry name" value="alpha/beta-Hydrolases"/>
    <property type="match status" value="1"/>
</dbReference>
<dbReference type="GO" id="GO:0016747">
    <property type="term" value="F:acyltransferase activity, transferring groups other than amino-acyl groups"/>
    <property type="evidence" value="ECO:0007669"/>
    <property type="project" value="InterPro"/>
</dbReference>
<dbReference type="InterPro" id="IPR051411">
    <property type="entry name" value="Polyketide_trans_af380"/>
</dbReference>
<comment type="similarity">
    <text evidence="1">Belongs to the polyketide transferase af380 family.</text>
</comment>
<name>A0A7H8RDQ0_TALRU</name>
<dbReference type="KEGG" id="trg:TRUGW13939_11739"/>
<dbReference type="Pfam" id="PF02129">
    <property type="entry name" value="Peptidase_S15"/>
    <property type="match status" value="1"/>
</dbReference>
<dbReference type="GO" id="GO:0016787">
    <property type="term" value="F:hydrolase activity"/>
    <property type="evidence" value="ECO:0007669"/>
    <property type="project" value="InterPro"/>
</dbReference>
<dbReference type="InterPro" id="IPR029058">
    <property type="entry name" value="AB_hydrolase_fold"/>
</dbReference>
<dbReference type="RefSeq" id="XP_035350737.1">
    <property type="nucleotide sequence ID" value="XM_035494844.1"/>
</dbReference>
<evidence type="ECO:0000256" key="1">
    <source>
        <dbReference type="ARBA" id="ARBA00029464"/>
    </source>
</evidence>
<gene>
    <name evidence="3" type="ORF">TRUGW13939_11739</name>
</gene>
<dbReference type="Gene3D" id="3.40.50.1820">
    <property type="entry name" value="alpha/beta hydrolase"/>
    <property type="match status" value="1"/>
</dbReference>
<dbReference type="AlphaFoldDB" id="A0A7H8RDQ0"/>
<sequence>MTCKTEDYDAISFGNPFDFRAAITSLYARNLSEEAGFITVCFDASHQGESGGEPRFLEDPSQRVTDVFSVIDYLSQLDTVDPDRIGILGICAGGGYAVAAAKADHRLRAVATVSMVNIGDMYRLGWYGDEDASKHIDTLKMVAKQI</sequence>
<dbReference type="OrthoDB" id="2498029at2759"/>
<dbReference type="InterPro" id="IPR000383">
    <property type="entry name" value="Xaa-Pro-like_dom"/>
</dbReference>
<dbReference type="GeneID" id="55999216"/>
<dbReference type="InterPro" id="IPR020610">
    <property type="entry name" value="Thiolase_AS"/>
</dbReference>
<reference evidence="4" key="1">
    <citation type="submission" date="2020-06" db="EMBL/GenBank/DDBJ databases">
        <title>A chromosome-scale genome assembly of Talaromyces rugulosus W13939.</title>
        <authorList>
            <person name="Wang B."/>
            <person name="Guo L."/>
            <person name="Ye K."/>
            <person name="Wang L."/>
        </authorList>
    </citation>
    <scope>NUCLEOTIDE SEQUENCE [LARGE SCALE GENOMIC DNA]</scope>
    <source>
        <strain evidence="4">W13939</strain>
    </source>
</reference>
<proteinExistence type="inferred from homology"/>
<dbReference type="PANTHER" id="PTHR47751:SF1">
    <property type="entry name" value="SUPERFAMILY HYDROLASE, PUTATIVE (AFU_ORTHOLOGUE AFUA_2G16580)-RELATED"/>
    <property type="match status" value="1"/>
</dbReference>
<protein>
    <recommendedName>
        <fullName evidence="2">Xaa-Pro dipeptidyl-peptidase-like domain-containing protein</fullName>
    </recommendedName>
</protein>
<dbReference type="Proteomes" id="UP000509510">
    <property type="component" value="Chromosome VI"/>
</dbReference>
<organism evidence="3 4">
    <name type="scientific">Talaromyces rugulosus</name>
    <name type="common">Penicillium rugulosum</name>
    <dbReference type="NCBI Taxonomy" id="121627"/>
    <lineage>
        <taxon>Eukaryota</taxon>
        <taxon>Fungi</taxon>
        <taxon>Dikarya</taxon>
        <taxon>Ascomycota</taxon>
        <taxon>Pezizomycotina</taxon>
        <taxon>Eurotiomycetes</taxon>
        <taxon>Eurotiomycetidae</taxon>
        <taxon>Eurotiales</taxon>
        <taxon>Trichocomaceae</taxon>
        <taxon>Talaromyces</taxon>
        <taxon>Talaromyces sect. Islandici</taxon>
    </lineage>
</organism>
<dbReference type="EMBL" id="CP055903">
    <property type="protein sequence ID" value="QKX64564.1"/>
    <property type="molecule type" value="Genomic_DNA"/>
</dbReference>
<dbReference type="PROSITE" id="PS00099">
    <property type="entry name" value="THIOLASE_3"/>
    <property type="match status" value="1"/>
</dbReference>
<accession>A0A7H8RDQ0</accession>
<evidence type="ECO:0000313" key="3">
    <source>
        <dbReference type="EMBL" id="QKX64564.1"/>
    </source>
</evidence>
<evidence type="ECO:0000313" key="4">
    <source>
        <dbReference type="Proteomes" id="UP000509510"/>
    </source>
</evidence>
<dbReference type="PANTHER" id="PTHR47751">
    <property type="entry name" value="SUPERFAMILY HYDROLASE, PUTATIVE (AFU_ORTHOLOGUE AFUA_2G16580)-RELATED"/>
    <property type="match status" value="1"/>
</dbReference>
<keyword evidence="4" id="KW-1185">Reference proteome</keyword>
<feature type="domain" description="Xaa-Pro dipeptidyl-peptidase-like" evidence="2">
    <location>
        <begin position="34"/>
        <end position="128"/>
    </location>
</feature>
<evidence type="ECO:0000259" key="2">
    <source>
        <dbReference type="Pfam" id="PF02129"/>
    </source>
</evidence>